<organism evidence="1 2">
    <name type="scientific">Amycolatopsis australiensis</name>
    <dbReference type="NCBI Taxonomy" id="546364"/>
    <lineage>
        <taxon>Bacteria</taxon>
        <taxon>Bacillati</taxon>
        <taxon>Actinomycetota</taxon>
        <taxon>Actinomycetes</taxon>
        <taxon>Pseudonocardiales</taxon>
        <taxon>Pseudonocardiaceae</taxon>
        <taxon>Amycolatopsis</taxon>
    </lineage>
</organism>
<proteinExistence type="predicted"/>
<evidence type="ECO:0000313" key="1">
    <source>
        <dbReference type="EMBL" id="SFW70908.1"/>
    </source>
</evidence>
<name>A0A1K1RGB5_9PSEU</name>
<dbReference type="STRING" id="546364.SAMN04489730_3190"/>
<dbReference type="OrthoDB" id="5195799at2"/>
<sequence length="92" mass="9323">MTTEPDAARIAAAAQAVPGVAGLPGGRFGEIATLVPPRRITGVRVRDEEVIARFPMVAADLATAMRAAAGAGGRPVHVVIADLAVPAKENLS</sequence>
<reference evidence="2" key="1">
    <citation type="submission" date="2016-11" db="EMBL/GenBank/DDBJ databases">
        <authorList>
            <person name="Varghese N."/>
            <person name="Submissions S."/>
        </authorList>
    </citation>
    <scope>NUCLEOTIDE SEQUENCE [LARGE SCALE GENOMIC DNA]</scope>
    <source>
        <strain evidence="2">DSM 44671</strain>
    </source>
</reference>
<dbReference type="EMBL" id="FPJG01000006">
    <property type="protein sequence ID" value="SFW70908.1"/>
    <property type="molecule type" value="Genomic_DNA"/>
</dbReference>
<gene>
    <name evidence="1" type="ORF">SAMN04489730_3190</name>
</gene>
<dbReference type="RefSeq" id="WP_072477020.1">
    <property type="nucleotide sequence ID" value="NZ_FPJG01000006.1"/>
</dbReference>
<protein>
    <submittedName>
        <fullName evidence="1">Uncharacterized protein</fullName>
    </submittedName>
</protein>
<dbReference type="Proteomes" id="UP000182740">
    <property type="component" value="Unassembled WGS sequence"/>
</dbReference>
<dbReference type="AlphaFoldDB" id="A0A1K1RGB5"/>
<evidence type="ECO:0000313" key="2">
    <source>
        <dbReference type="Proteomes" id="UP000182740"/>
    </source>
</evidence>
<accession>A0A1K1RGB5</accession>
<keyword evidence="2" id="KW-1185">Reference proteome</keyword>